<organism evidence="2 3">
    <name type="scientific">Panicum virgatum</name>
    <name type="common">Blackwell switchgrass</name>
    <dbReference type="NCBI Taxonomy" id="38727"/>
    <lineage>
        <taxon>Eukaryota</taxon>
        <taxon>Viridiplantae</taxon>
        <taxon>Streptophyta</taxon>
        <taxon>Embryophyta</taxon>
        <taxon>Tracheophyta</taxon>
        <taxon>Spermatophyta</taxon>
        <taxon>Magnoliopsida</taxon>
        <taxon>Liliopsida</taxon>
        <taxon>Poales</taxon>
        <taxon>Poaceae</taxon>
        <taxon>PACMAD clade</taxon>
        <taxon>Panicoideae</taxon>
        <taxon>Panicodae</taxon>
        <taxon>Paniceae</taxon>
        <taxon>Panicinae</taxon>
        <taxon>Panicum</taxon>
        <taxon>Panicum sect. Hiantes</taxon>
    </lineage>
</organism>
<name>A0A8T0RIQ5_PANVG</name>
<keyword evidence="3" id="KW-1185">Reference proteome</keyword>
<sequence length="72" mass="7961">MQWFVALPFASATGWANTPTVAVLGCSDTNFSFCNMTELEMYALDYKDLLIARSEAGELSNVVRGYLLFADL</sequence>
<evidence type="ECO:0000256" key="1">
    <source>
        <dbReference type="SAM" id="SignalP"/>
    </source>
</evidence>
<gene>
    <name evidence="2" type="ORF">PVAP13_6KG311112</name>
</gene>
<accession>A0A8T0RIQ5</accession>
<feature type="chain" id="PRO_5035849328" description="Carbonic anhydrase" evidence="1">
    <location>
        <begin position="17"/>
        <end position="72"/>
    </location>
</feature>
<reference evidence="2" key="1">
    <citation type="submission" date="2020-05" db="EMBL/GenBank/DDBJ databases">
        <title>WGS assembly of Panicum virgatum.</title>
        <authorList>
            <person name="Lovell J.T."/>
            <person name="Jenkins J."/>
            <person name="Shu S."/>
            <person name="Juenger T.E."/>
            <person name="Schmutz J."/>
        </authorList>
    </citation>
    <scope>NUCLEOTIDE SEQUENCE</scope>
    <source>
        <strain evidence="2">AP13</strain>
    </source>
</reference>
<dbReference type="AlphaFoldDB" id="A0A8T0RIQ5"/>
<feature type="signal peptide" evidence="1">
    <location>
        <begin position="1"/>
        <end position="16"/>
    </location>
</feature>
<evidence type="ECO:0000313" key="2">
    <source>
        <dbReference type="EMBL" id="KAG2584529.1"/>
    </source>
</evidence>
<comment type="caution">
    <text evidence="2">The sequence shown here is derived from an EMBL/GenBank/DDBJ whole genome shotgun (WGS) entry which is preliminary data.</text>
</comment>
<evidence type="ECO:0008006" key="4">
    <source>
        <dbReference type="Google" id="ProtNLM"/>
    </source>
</evidence>
<keyword evidence="1" id="KW-0732">Signal</keyword>
<dbReference type="Proteomes" id="UP000823388">
    <property type="component" value="Chromosome 6K"/>
</dbReference>
<evidence type="ECO:0000313" key="3">
    <source>
        <dbReference type="Proteomes" id="UP000823388"/>
    </source>
</evidence>
<dbReference type="EMBL" id="CM029047">
    <property type="protein sequence ID" value="KAG2584529.1"/>
    <property type="molecule type" value="Genomic_DNA"/>
</dbReference>
<protein>
    <recommendedName>
        <fullName evidence="4">Carbonic anhydrase</fullName>
    </recommendedName>
</protein>
<proteinExistence type="predicted"/>